<proteinExistence type="inferred from homology"/>
<dbReference type="InterPro" id="IPR000123">
    <property type="entry name" value="Reverse_transcriptase_msDNA"/>
</dbReference>
<dbReference type="PRINTS" id="PR00866">
    <property type="entry name" value="RNADNAPOLMS"/>
</dbReference>
<dbReference type="AlphaFoldDB" id="A0A1V8NYW8"/>
<evidence type="ECO:0000313" key="10">
    <source>
        <dbReference type="Proteomes" id="UP000192573"/>
    </source>
</evidence>
<keyword evidence="3" id="KW-0479">Metal-binding</keyword>
<evidence type="ECO:0000256" key="2">
    <source>
        <dbReference type="ARBA" id="ARBA00022695"/>
    </source>
</evidence>
<dbReference type="CDD" id="cd03487">
    <property type="entry name" value="RT_Bac_retron_II"/>
    <property type="match status" value="1"/>
</dbReference>
<name>A0A1V8NYW8_CITBR</name>
<dbReference type="RefSeq" id="WP_080859265.1">
    <property type="nucleotide sequence ID" value="NZ_CP077405.1"/>
</dbReference>
<dbReference type="GO" id="GO:0003723">
    <property type="term" value="F:RNA binding"/>
    <property type="evidence" value="ECO:0007669"/>
    <property type="project" value="InterPro"/>
</dbReference>
<accession>A0A1V8NYW8</accession>
<dbReference type="InterPro" id="IPR043502">
    <property type="entry name" value="DNA/RNA_pol_sf"/>
</dbReference>
<dbReference type="InterPro" id="IPR000477">
    <property type="entry name" value="RT_dom"/>
</dbReference>
<comment type="caution">
    <text evidence="9">The sequence shown here is derived from an EMBL/GenBank/DDBJ whole genome shotgun (WGS) entry which is preliminary data.</text>
</comment>
<keyword evidence="2" id="KW-0548">Nucleotidyltransferase</keyword>
<dbReference type="GO" id="GO:0051607">
    <property type="term" value="P:defense response to virus"/>
    <property type="evidence" value="ECO:0007669"/>
    <property type="project" value="UniProtKB-KW"/>
</dbReference>
<reference evidence="9 10" key="1">
    <citation type="submission" date="2017-03" db="EMBL/GenBank/DDBJ databases">
        <authorList>
            <person name="Afonso C.L."/>
            <person name="Miller P.J."/>
            <person name="Scott M.A."/>
            <person name="Spackman E."/>
            <person name="Goraichik I."/>
            <person name="Dimitrov K.M."/>
            <person name="Suarez D.L."/>
            <person name="Swayne D.E."/>
        </authorList>
    </citation>
    <scope>NUCLEOTIDE SEQUENCE [LARGE SCALE GENOMIC DNA]</scope>
    <source>
        <strain evidence="9 10">ATCC 51113</strain>
    </source>
</reference>
<dbReference type="GO" id="GO:0046872">
    <property type="term" value="F:metal ion binding"/>
    <property type="evidence" value="ECO:0007669"/>
    <property type="project" value="UniProtKB-KW"/>
</dbReference>
<comment type="similarity">
    <text evidence="7">Belongs to the bacterial reverse transcriptase family.</text>
</comment>
<protein>
    <submittedName>
        <fullName evidence="9">Reverse transcriptase</fullName>
    </submittedName>
</protein>
<evidence type="ECO:0000256" key="1">
    <source>
        <dbReference type="ARBA" id="ARBA00022679"/>
    </source>
</evidence>
<keyword evidence="4" id="KW-0460">Magnesium</keyword>
<keyword evidence="6" id="KW-0051">Antiviral defense</keyword>
<evidence type="ECO:0000256" key="7">
    <source>
        <dbReference type="ARBA" id="ARBA00034120"/>
    </source>
</evidence>
<evidence type="ECO:0000313" key="9">
    <source>
        <dbReference type="EMBL" id="OQM41547.1"/>
    </source>
</evidence>
<evidence type="ECO:0000259" key="8">
    <source>
        <dbReference type="PROSITE" id="PS50878"/>
    </source>
</evidence>
<evidence type="ECO:0000256" key="6">
    <source>
        <dbReference type="ARBA" id="ARBA00023118"/>
    </source>
</evidence>
<sequence>MDKPYYPFRPISSIAILAKTLGIHEKMLLNLANKVDDSYTEFLINVKGKDRTVYEPKHDLKKLQKRINHRIFEKVQYPVYLQGGIKDPSNKRDYVENAKIHCERDPNIIISIDIKSFYDNIKSDYVFNVYKNFFIFPDEVSEILTKLTTFKNKVPQGACTSSYLANLIFFNTEYSLVSKFRSTGICYTRLLDDVTLSSNKFLSEEKISSSIKDVVAMFRKYKLKHNNKKTKVECQKNAKNSFKITGLWVGHSKPKTTRHDRRYIRLLVKICENKFKDDKYSLEYHTFWNKTSGLVAKLSRLEQSNHVSLRERMSMILPLYDDKEKDKIIRECKAILKFNNKVAFTIGQVETINKVIGKLGILARNNKSLSKIWRSRIRKHCQSLPSKRSMWL</sequence>
<keyword evidence="5 9" id="KW-0695">RNA-directed DNA polymerase</keyword>
<dbReference type="GO" id="GO:0003964">
    <property type="term" value="F:RNA-directed DNA polymerase activity"/>
    <property type="evidence" value="ECO:0007669"/>
    <property type="project" value="UniProtKB-KW"/>
</dbReference>
<keyword evidence="1" id="KW-0808">Transferase</keyword>
<evidence type="ECO:0000256" key="3">
    <source>
        <dbReference type="ARBA" id="ARBA00022723"/>
    </source>
</evidence>
<dbReference type="SUPFAM" id="SSF56672">
    <property type="entry name" value="DNA/RNA polymerases"/>
    <property type="match status" value="1"/>
</dbReference>
<feature type="domain" description="Reverse transcriptase" evidence="8">
    <location>
        <begin position="1"/>
        <end position="253"/>
    </location>
</feature>
<evidence type="ECO:0000256" key="5">
    <source>
        <dbReference type="ARBA" id="ARBA00022918"/>
    </source>
</evidence>
<dbReference type="Pfam" id="PF00078">
    <property type="entry name" value="RVT_1"/>
    <property type="match status" value="1"/>
</dbReference>
<organism evidence="9 10">
    <name type="scientific">Citrobacter braakii</name>
    <dbReference type="NCBI Taxonomy" id="57706"/>
    <lineage>
        <taxon>Bacteria</taxon>
        <taxon>Pseudomonadati</taxon>
        <taxon>Pseudomonadota</taxon>
        <taxon>Gammaproteobacteria</taxon>
        <taxon>Enterobacterales</taxon>
        <taxon>Enterobacteriaceae</taxon>
        <taxon>Citrobacter</taxon>
        <taxon>Citrobacter freundii complex</taxon>
    </lineage>
</organism>
<dbReference type="EMBL" id="NAEW01000005">
    <property type="protein sequence ID" value="OQM41547.1"/>
    <property type="molecule type" value="Genomic_DNA"/>
</dbReference>
<dbReference type="Proteomes" id="UP000192573">
    <property type="component" value="Unassembled WGS sequence"/>
</dbReference>
<dbReference type="PROSITE" id="PS50878">
    <property type="entry name" value="RT_POL"/>
    <property type="match status" value="1"/>
</dbReference>
<gene>
    <name evidence="9" type="ORF">BZK42_12655</name>
</gene>
<evidence type="ECO:0000256" key="4">
    <source>
        <dbReference type="ARBA" id="ARBA00022842"/>
    </source>
</evidence>